<evidence type="ECO:0000313" key="3">
    <source>
        <dbReference type="Proteomes" id="UP000006906"/>
    </source>
</evidence>
<dbReference type="Proteomes" id="UP000006906">
    <property type="component" value="Chromosome 16"/>
</dbReference>
<dbReference type="AlphaFoldDB" id="A0A2K3CUI4"/>
<name>A0A2K3CUI4_CHLRE</name>
<reference evidence="2 3" key="1">
    <citation type="journal article" date="2007" name="Science">
        <title>The Chlamydomonas genome reveals the evolution of key animal and plant functions.</title>
        <authorList>
            <person name="Merchant S.S."/>
            <person name="Prochnik S.E."/>
            <person name="Vallon O."/>
            <person name="Harris E.H."/>
            <person name="Karpowicz S.J."/>
            <person name="Witman G.B."/>
            <person name="Terry A."/>
            <person name="Salamov A."/>
            <person name="Fritz-Laylin L.K."/>
            <person name="Marechal-Drouard L."/>
            <person name="Marshall W.F."/>
            <person name="Qu L.H."/>
            <person name="Nelson D.R."/>
            <person name="Sanderfoot A.A."/>
            <person name="Spalding M.H."/>
            <person name="Kapitonov V.V."/>
            <person name="Ren Q."/>
            <person name="Ferris P."/>
            <person name="Lindquist E."/>
            <person name="Shapiro H."/>
            <person name="Lucas S.M."/>
            <person name="Grimwood J."/>
            <person name="Schmutz J."/>
            <person name="Cardol P."/>
            <person name="Cerutti H."/>
            <person name="Chanfreau G."/>
            <person name="Chen C.L."/>
            <person name="Cognat V."/>
            <person name="Croft M.T."/>
            <person name="Dent R."/>
            <person name="Dutcher S."/>
            <person name="Fernandez E."/>
            <person name="Fukuzawa H."/>
            <person name="Gonzalez-Ballester D."/>
            <person name="Gonzalez-Halphen D."/>
            <person name="Hallmann A."/>
            <person name="Hanikenne M."/>
            <person name="Hippler M."/>
            <person name="Inwood W."/>
            <person name="Jabbari K."/>
            <person name="Kalanon M."/>
            <person name="Kuras R."/>
            <person name="Lefebvre P.A."/>
            <person name="Lemaire S.D."/>
            <person name="Lobanov A.V."/>
            <person name="Lohr M."/>
            <person name="Manuell A."/>
            <person name="Meier I."/>
            <person name="Mets L."/>
            <person name="Mittag M."/>
            <person name="Mittelmeier T."/>
            <person name="Moroney J.V."/>
            <person name="Moseley J."/>
            <person name="Napoli C."/>
            <person name="Nedelcu A.M."/>
            <person name="Niyogi K."/>
            <person name="Novoselov S.V."/>
            <person name="Paulsen I.T."/>
            <person name="Pazour G."/>
            <person name="Purton S."/>
            <person name="Ral J.P."/>
            <person name="Riano-Pachon D.M."/>
            <person name="Riekhof W."/>
            <person name="Rymarquis L."/>
            <person name="Schroda M."/>
            <person name="Stern D."/>
            <person name="Umen J."/>
            <person name="Willows R."/>
            <person name="Wilson N."/>
            <person name="Zimmer S.L."/>
            <person name="Allmer J."/>
            <person name="Balk J."/>
            <person name="Bisova K."/>
            <person name="Chen C.J."/>
            <person name="Elias M."/>
            <person name="Gendler K."/>
            <person name="Hauser C."/>
            <person name="Lamb M.R."/>
            <person name="Ledford H."/>
            <person name="Long J.C."/>
            <person name="Minagawa J."/>
            <person name="Page M.D."/>
            <person name="Pan J."/>
            <person name="Pootakham W."/>
            <person name="Roje S."/>
            <person name="Rose A."/>
            <person name="Stahlberg E."/>
            <person name="Terauchi A.M."/>
            <person name="Yang P."/>
            <person name="Ball S."/>
            <person name="Bowler C."/>
            <person name="Dieckmann C.L."/>
            <person name="Gladyshev V.N."/>
            <person name="Green P."/>
            <person name="Jorgensen R."/>
            <person name="Mayfield S."/>
            <person name="Mueller-Roeber B."/>
            <person name="Rajamani S."/>
            <person name="Sayre R.T."/>
            <person name="Brokstein P."/>
            <person name="Dubchak I."/>
            <person name="Goodstein D."/>
            <person name="Hornick L."/>
            <person name="Huang Y.W."/>
            <person name="Jhaveri J."/>
            <person name="Luo Y."/>
            <person name="Martinez D."/>
            <person name="Ngau W.C."/>
            <person name="Otillar B."/>
            <person name="Poliakov A."/>
            <person name="Porter A."/>
            <person name="Szajkowski L."/>
            <person name="Werner G."/>
            <person name="Zhou K."/>
            <person name="Grigoriev I.V."/>
            <person name="Rokhsar D.S."/>
            <person name="Grossman A.R."/>
        </authorList>
    </citation>
    <scope>NUCLEOTIDE SEQUENCE [LARGE SCALE GENOMIC DNA]</scope>
    <source>
        <strain evidence="3">CC-503</strain>
    </source>
</reference>
<feature type="compositionally biased region" description="Basic and acidic residues" evidence="1">
    <location>
        <begin position="18"/>
        <end position="29"/>
    </location>
</feature>
<feature type="region of interest" description="Disordered" evidence="1">
    <location>
        <begin position="1"/>
        <end position="61"/>
    </location>
</feature>
<sequence length="61" mass="6946">MHLVRTCNDVNRTTGRAPECRSHDDHTASEHATVGWDESRNAAHPQELDKWTTEQSTDTRS</sequence>
<dbReference type="EMBL" id="CM008977">
    <property type="protein sequence ID" value="PNW71943.1"/>
    <property type="molecule type" value="Genomic_DNA"/>
</dbReference>
<gene>
    <name evidence="2" type="ORF">CHLRE_16g670755v5</name>
</gene>
<dbReference type="Gramene" id="PNW71943">
    <property type="protein sequence ID" value="PNW71943"/>
    <property type="gene ID" value="CHLRE_16g670755v5"/>
</dbReference>
<evidence type="ECO:0000256" key="1">
    <source>
        <dbReference type="SAM" id="MobiDB-lite"/>
    </source>
</evidence>
<dbReference type="KEGG" id="cre:CHLRE_16g670755v5"/>
<accession>A0A2K3CUI4</accession>
<keyword evidence="3" id="KW-1185">Reference proteome</keyword>
<evidence type="ECO:0000313" key="2">
    <source>
        <dbReference type="EMBL" id="PNW71943.1"/>
    </source>
</evidence>
<proteinExistence type="predicted"/>
<dbReference type="RefSeq" id="XP_042915871.1">
    <property type="nucleotide sequence ID" value="XM_043071157.1"/>
</dbReference>
<organism evidence="2 3">
    <name type="scientific">Chlamydomonas reinhardtii</name>
    <name type="common">Chlamydomonas smithii</name>
    <dbReference type="NCBI Taxonomy" id="3055"/>
    <lineage>
        <taxon>Eukaryota</taxon>
        <taxon>Viridiplantae</taxon>
        <taxon>Chlorophyta</taxon>
        <taxon>core chlorophytes</taxon>
        <taxon>Chlorophyceae</taxon>
        <taxon>CS clade</taxon>
        <taxon>Chlamydomonadales</taxon>
        <taxon>Chlamydomonadaceae</taxon>
        <taxon>Chlamydomonas</taxon>
    </lineage>
</organism>
<protein>
    <submittedName>
        <fullName evidence="2">Uncharacterized protein</fullName>
    </submittedName>
</protein>
<dbReference type="InParanoid" id="A0A2K3CUI4"/>
<feature type="compositionally biased region" description="Basic and acidic residues" evidence="1">
    <location>
        <begin position="37"/>
        <end position="61"/>
    </location>
</feature>
<dbReference type="GeneID" id="66056636"/>